<dbReference type="PANTHER" id="PTHR24129">
    <property type="entry name" value="ANKYCORBIN"/>
    <property type="match status" value="1"/>
</dbReference>
<keyword evidence="7" id="KW-1185">Reference proteome</keyword>
<feature type="region of interest" description="Disordered" evidence="5">
    <location>
        <begin position="310"/>
        <end position="329"/>
    </location>
</feature>
<feature type="repeat" description="ANK" evidence="3">
    <location>
        <begin position="184"/>
        <end position="216"/>
    </location>
</feature>
<dbReference type="GeneTree" id="ENSGT00940000157400"/>
<keyword evidence="2 4" id="KW-0175">Coiled coil</keyword>
<evidence type="ECO:0000256" key="1">
    <source>
        <dbReference type="ARBA" id="ARBA00022737"/>
    </source>
</evidence>
<dbReference type="InterPro" id="IPR036770">
    <property type="entry name" value="Ankyrin_rpt-contain_sf"/>
</dbReference>
<dbReference type="AlphaFoldDB" id="A0A8C5LUA3"/>
<organism evidence="6 7">
    <name type="scientific">Leptobrachium leishanense</name>
    <name type="common">Leishan spiny toad</name>
    <dbReference type="NCBI Taxonomy" id="445787"/>
    <lineage>
        <taxon>Eukaryota</taxon>
        <taxon>Metazoa</taxon>
        <taxon>Chordata</taxon>
        <taxon>Craniata</taxon>
        <taxon>Vertebrata</taxon>
        <taxon>Euteleostomi</taxon>
        <taxon>Amphibia</taxon>
        <taxon>Batrachia</taxon>
        <taxon>Anura</taxon>
        <taxon>Pelobatoidea</taxon>
        <taxon>Megophryidae</taxon>
        <taxon>Leptobrachium</taxon>
    </lineage>
</organism>
<dbReference type="Ensembl" id="ENSLLET00000004298.1">
    <property type="protein sequence ID" value="ENSLLEP00000004104.1"/>
    <property type="gene ID" value="ENSLLEG00000002650.1"/>
</dbReference>
<keyword evidence="3" id="KW-0040">ANK repeat</keyword>
<feature type="repeat" description="ANK" evidence="3">
    <location>
        <begin position="85"/>
        <end position="117"/>
    </location>
</feature>
<dbReference type="PANTHER" id="PTHR24129:SF0">
    <property type="entry name" value="ANKYCORBIN"/>
    <property type="match status" value="1"/>
</dbReference>
<dbReference type="GO" id="GO:0003779">
    <property type="term" value="F:actin binding"/>
    <property type="evidence" value="ECO:0007669"/>
    <property type="project" value="InterPro"/>
</dbReference>
<protein>
    <submittedName>
        <fullName evidence="6">Retinoic acid induced 14</fullName>
    </submittedName>
</protein>
<sequence length="966" mass="108374">MKSLKAKFRKSDTNEWSKNDERLLQAVDHGEADKVASLLGKKGVTATKLDTDGKTAFHLAAMKGFADCLKVMLSHGVEVSSLDVKGHTALHLAVLHNHIDCAKKLLQCKCPLDSSDAYGKTSLHYAAANGSLPAVQLLSEHKSPLNVKDWEGNTPLHISILHGHTDVLKCLLDHQADVNMKDKNGRTPLVLACESGNLPMVEILVRMGADLKLTDALGHDALHFSRLSGNQQVVNFLLSRINQEPGIKSPTKPVQHDQITRLSSEGSGTPKKRQAPAPPTGSPLQSDVSPPLSSMSTPLSAAGQVFFPEQTSKVEIASPRRDYKDRMSDSTGEDSLFDLSSDLEHNVTISALQAKISYLTLLNQELQDKLKVPSEAMADISCDSFHSTQTELNTSHENEETKSPLFTPDNSDISFDSQPDITTRESKVKRLEEAMEEMQLKLTQSEDERKKLEDQINSVSSTFRHSVGSEGLEEAQEMEIQLQGKEEETVENVQETAPEGQEKSDELPGDSTGQDALSVAEKFEALQKEYAAVVAESDRKEGALKDLQGQLDAVTHSMANMVPADGQKEMERSYCAVLEKVNQEKVELHGMYLEKEEEIVRLQKELESQIKLGSEEQGELEKNDLVGTIEQLKEQVCELSLLYKEAQLEIGKLRQSSCDISSDVIPKDEHVKLLEEVKESKEKVDKDLADLVSEHNRTLEEVRKFRQEQEEDKSPLVSEHVKVIEALESTVSEMEAERDDLREQLTIHEAEVNSLQDELQKETTLLQESLVIRKTLEQQQVTLEDEISSLSLELGDLMKEKEKLSMDYMQIKKEVVQLKGDKEALQSQLMLKEQEVNETHVKYGKAQEDLQDLKKYRENTSKVEEKDKKIVELSKEVSKLKEALNSLSQLSFTTSTPKRQTQQLETLQHQVKQLQNQLTEAKKQHQEIVSVYRTHLLYAVQGQMDEDVQKVLKQILTMCKSQPQKM</sequence>
<feature type="coiled-coil region" evidence="4">
    <location>
        <begin position="578"/>
        <end position="635"/>
    </location>
</feature>
<dbReference type="SUPFAM" id="SSF48403">
    <property type="entry name" value="Ankyrin repeat"/>
    <property type="match status" value="1"/>
</dbReference>
<evidence type="ECO:0000256" key="4">
    <source>
        <dbReference type="SAM" id="Coils"/>
    </source>
</evidence>
<evidence type="ECO:0000256" key="5">
    <source>
        <dbReference type="SAM" id="MobiDB-lite"/>
    </source>
</evidence>
<dbReference type="PROSITE" id="PS50088">
    <property type="entry name" value="ANK_REPEAT"/>
    <property type="match status" value="5"/>
</dbReference>
<evidence type="ECO:0000256" key="3">
    <source>
        <dbReference type="PROSITE-ProRule" id="PRU00023"/>
    </source>
</evidence>
<dbReference type="OrthoDB" id="194358at2759"/>
<reference evidence="6" key="2">
    <citation type="submission" date="2025-09" db="UniProtKB">
        <authorList>
            <consortium name="Ensembl"/>
        </authorList>
    </citation>
    <scope>IDENTIFICATION</scope>
</reference>
<feature type="compositionally biased region" description="Polar residues" evidence="5">
    <location>
        <begin position="455"/>
        <end position="464"/>
    </location>
</feature>
<feature type="region of interest" description="Disordered" evidence="5">
    <location>
        <begin position="389"/>
        <end position="424"/>
    </location>
</feature>
<evidence type="ECO:0000313" key="7">
    <source>
        <dbReference type="Proteomes" id="UP000694569"/>
    </source>
</evidence>
<evidence type="ECO:0000313" key="6">
    <source>
        <dbReference type="Ensembl" id="ENSLLEP00000004104.1"/>
    </source>
</evidence>
<gene>
    <name evidence="6" type="primary">RAI14</name>
</gene>
<dbReference type="PROSITE" id="PS50297">
    <property type="entry name" value="ANK_REP_REGION"/>
    <property type="match status" value="5"/>
</dbReference>
<feature type="repeat" description="ANK" evidence="3">
    <location>
        <begin position="52"/>
        <end position="84"/>
    </location>
</feature>
<feature type="repeat" description="ANK" evidence="3">
    <location>
        <begin position="118"/>
        <end position="150"/>
    </location>
</feature>
<feature type="coiled-coil region" evidence="4">
    <location>
        <begin position="863"/>
        <end position="931"/>
    </location>
</feature>
<feature type="region of interest" description="Disordered" evidence="5">
    <location>
        <begin position="245"/>
        <end position="297"/>
    </location>
</feature>
<dbReference type="Pfam" id="PF12796">
    <property type="entry name" value="Ank_2"/>
    <property type="match status" value="2"/>
</dbReference>
<dbReference type="InterPro" id="IPR002110">
    <property type="entry name" value="Ankyrin_rpt"/>
</dbReference>
<dbReference type="InterPro" id="IPR042420">
    <property type="entry name" value="RAI14/UACA"/>
</dbReference>
<feature type="compositionally biased region" description="Basic and acidic residues" evidence="5">
    <location>
        <begin position="444"/>
        <end position="454"/>
    </location>
</feature>
<feature type="coiled-coil region" evidence="4">
    <location>
        <begin position="674"/>
        <end position="835"/>
    </location>
</feature>
<feature type="compositionally biased region" description="Basic and acidic residues" evidence="5">
    <location>
        <begin position="318"/>
        <end position="328"/>
    </location>
</feature>
<dbReference type="Pfam" id="PF13637">
    <property type="entry name" value="Ank_4"/>
    <property type="match status" value="1"/>
</dbReference>
<proteinExistence type="predicted"/>
<keyword evidence="1" id="KW-0677">Repeat</keyword>
<feature type="region of interest" description="Disordered" evidence="5">
    <location>
        <begin position="441"/>
        <end position="514"/>
    </location>
</feature>
<dbReference type="Proteomes" id="UP000694569">
    <property type="component" value="Unplaced"/>
</dbReference>
<feature type="compositionally biased region" description="Polar residues" evidence="5">
    <location>
        <begin position="408"/>
        <end position="421"/>
    </location>
</feature>
<reference evidence="6" key="1">
    <citation type="submission" date="2025-08" db="UniProtKB">
        <authorList>
            <consortium name="Ensembl"/>
        </authorList>
    </citation>
    <scope>IDENTIFICATION</scope>
</reference>
<evidence type="ECO:0000256" key="2">
    <source>
        <dbReference type="ARBA" id="ARBA00023054"/>
    </source>
</evidence>
<dbReference type="Gene3D" id="1.25.40.20">
    <property type="entry name" value="Ankyrin repeat-containing domain"/>
    <property type="match status" value="2"/>
</dbReference>
<feature type="repeat" description="ANK" evidence="3">
    <location>
        <begin position="151"/>
        <end position="183"/>
    </location>
</feature>
<dbReference type="PRINTS" id="PR01415">
    <property type="entry name" value="ANKYRIN"/>
</dbReference>
<name>A0A8C5LUA3_9ANUR</name>
<dbReference type="SMART" id="SM00248">
    <property type="entry name" value="ANK"/>
    <property type="match status" value="6"/>
</dbReference>
<accession>A0A8C5LUA3</accession>